<dbReference type="InterPro" id="IPR015940">
    <property type="entry name" value="UBA"/>
</dbReference>
<dbReference type="PROSITE" id="PS50235">
    <property type="entry name" value="USP_3"/>
    <property type="match status" value="1"/>
</dbReference>
<dbReference type="PROSITE" id="PS50030">
    <property type="entry name" value="UBA"/>
    <property type="match status" value="2"/>
</dbReference>
<dbReference type="InterPro" id="IPR001394">
    <property type="entry name" value="Peptidase_C19_UCH"/>
</dbReference>
<dbReference type="InterPro" id="IPR018200">
    <property type="entry name" value="USP_CS"/>
</dbReference>
<organism evidence="3">
    <name type="scientific">Strombidium inclinatum</name>
    <dbReference type="NCBI Taxonomy" id="197538"/>
    <lineage>
        <taxon>Eukaryota</taxon>
        <taxon>Sar</taxon>
        <taxon>Alveolata</taxon>
        <taxon>Ciliophora</taxon>
        <taxon>Intramacronucleata</taxon>
        <taxon>Spirotrichea</taxon>
        <taxon>Oligotrichia</taxon>
        <taxon>Strombidiidae</taxon>
        <taxon>Strombidium</taxon>
    </lineage>
</organism>
<feature type="domain" description="USP" evidence="2">
    <location>
        <begin position="1"/>
        <end position="189"/>
    </location>
</feature>
<sequence length="189" mass="20903">MVIQMGIPENPAKHALYKTGNNSADMAVTWYFENMADESLNLPLRIKKAGGSGPGSQEVDPEKLMLLTSMGLPEKKCKKALLACDQNVERASDWVFSHMDDPDSDGDSVMANQEESKEASEYVCNKPGVYKLQSFITHLGASVHAGHYVCHVKKEVEGQPTWVYFNDAKVAATTEPPIGKGYLYFLEKK</sequence>
<feature type="domain" description="UBA" evidence="1">
    <location>
        <begin position="58"/>
        <end position="98"/>
    </location>
</feature>
<name>A0A7S3INU9_9SPIT</name>
<dbReference type="GO" id="GO:0000151">
    <property type="term" value="C:ubiquitin ligase complex"/>
    <property type="evidence" value="ECO:0007669"/>
    <property type="project" value="TreeGrafter"/>
</dbReference>
<evidence type="ECO:0000313" key="3">
    <source>
        <dbReference type="EMBL" id="CAE0328749.1"/>
    </source>
</evidence>
<dbReference type="Pfam" id="PF22562">
    <property type="entry name" value="UBA_7"/>
    <property type="match status" value="2"/>
</dbReference>
<evidence type="ECO:0000259" key="1">
    <source>
        <dbReference type="PROSITE" id="PS50030"/>
    </source>
</evidence>
<dbReference type="Gene3D" id="3.90.70.10">
    <property type="entry name" value="Cysteine proteinases"/>
    <property type="match status" value="1"/>
</dbReference>
<dbReference type="InterPro" id="IPR028889">
    <property type="entry name" value="USP"/>
</dbReference>
<dbReference type="SUPFAM" id="SSF54001">
    <property type="entry name" value="Cysteine proteinases"/>
    <property type="match status" value="1"/>
</dbReference>
<dbReference type="GO" id="GO:0016579">
    <property type="term" value="P:protein deubiquitination"/>
    <property type="evidence" value="ECO:0007669"/>
    <property type="project" value="InterPro"/>
</dbReference>
<dbReference type="GO" id="GO:0004843">
    <property type="term" value="F:cysteine-type deubiquitinase activity"/>
    <property type="evidence" value="ECO:0007669"/>
    <property type="project" value="InterPro"/>
</dbReference>
<dbReference type="Pfam" id="PF00443">
    <property type="entry name" value="UCH"/>
    <property type="match status" value="1"/>
</dbReference>
<dbReference type="AlphaFoldDB" id="A0A7S3INU9"/>
<accession>A0A7S3INU9</accession>
<evidence type="ECO:0008006" key="4">
    <source>
        <dbReference type="Google" id="ProtNLM"/>
    </source>
</evidence>
<dbReference type="SMART" id="SM00165">
    <property type="entry name" value="UBA"/>
    <property type="match status" value="2"/>
</dbReference>
<protein>
    <recommendedName>
        <fullName evidence="4">Ubiquitin carboxyl-terminal hydrolase 5</fullName>
    </recommendedName>
</protein>
<dbReference type="SUPFAM" id="SSF46934">
    <property type="entry name" value="UBA-like"/>
    <property type="match status" value="1"/>
</dbReference>
<dbReference type="Gene3D" id="1.10.8.10">
    <property type="entry name" value="DNA helicase RuvA subunit, C-terminal domain"/>
    <property type="match status" value="2"/>
</dbReference>
<dbReference type="PANTHER" id="PTHR46738">
    <property type="entry name" value="UBIQUITIN-ASSOCIATED DOMAIN-CONTAINING PROTEIN 1"/>
    <property type="match status" value="1"/>
</dbReference>
<evidence type="ECO:0000259" key="2">
    <source>
        <dbReference type="PROSITE" id="PS50235"/>
    </source>
</evidence>
<proteinExistence type="predicted"/>
<feature type="domain" description="UBA" evidence="1">
    <location>
        <begin position="1"/>
        <end position="34"/>
    </location>
</feature>
<dbReference type="CDD" id="cd14296">
    <property type="entry name" value="UBA1_scUBP14_like"/>
    <property type="match status" value="1"/>
</dbReference>
<dbReference type="EMBL" id="HBIH01023496">
    <property type="protein sequence ID" value="CAE0328749.1"/>
    <property type="molecule type" value="Transcribed_RNA"/>
</dbReference>
<dbReference type="InterPro" id="IPR009060">
    <property type="entry name" value="UBA-like_sf"/>
</dbReference>
<gene>
    <name evidence="3" type="ORF">SINC0208_LOCUS9377</name>
</gene>
<reference evidence="3" key="1">
    <citation type="submission" date="2021-01" db="EMBL/GenBank/DDBJ databases">
        <authorList>
            <person name="Corre E."/>
            <person name="Pelletier E."/>
            <person name="Niang G."/>
            <person name="Scheremetjew M."/>
            <person name="Finn R."/>
            <person name="Kale V."/>
            <person name="Holt S."/>
            <person name="Cochrane G."/>
            <person name="Meng A."/>
            <person name="Brown T."/>
            <person name="Cohen L."/>
        </authorList>
    </citation>
    <scope>NUCLEOTIDE SEQUENCE</scope>
    <source>
        <strain evidence="3">S3</strain>
    </source>
</reference>
<dbReference type="InterPro" id="IPR038765">
    <property type="entry name" value="Papain-like_cys_pep_sf"/>
</dbReference>
<dbReference type="InterPro" id="IPR052476">
    <property type="entry name" value="UBAC1"/>
</dbReference>
<dbReference type="PROSITE" id="PS00973">
    <property type="entry name" value="USP_2"/>
    <property type="match status" value="1"/>
</dbReference>
<dbReference type="PANTHER" id="PTHR46738:SF1">
    <property type="entry name" value="UBIQUITIN-ASSOCIATED DOMAIN-CONTAINING PROTEIN 1"/>
    <property type="match status" value="1"/>
</dbReference>